<evidence type="ECO:0000313" key="2">
    <source>
        <dbReference type="WBParaSite" id="Hba_08947"/>
    </source>
</evidence>
<dbReference type="Proteomes" id="UP000095283">
    <property type="component" value="Unplaced"/>
</dbReference>
<evidence type="ECO:0000313" key="1">
    <source>
        <dbReference type="Proteomes" id="UP000095283"/>
    </source>
</evidence>
<organism evidence="1 2">
    <name type="scientific">Heterorhabditis bacteriophora</name>
    <name type="common">Entomopathogenic nematode worm</name>
    <dbReference type="NCBI Taxonomy" id="37862"/>
    <lineage>
        <taxon>Eukaryota</taxon>
        <taxon>Metazoa</taxon>
        <taxon>Ecdysozoa</taxon>
        <taxon>Nematoda</taxon>
        <taxon>Chromadorea</taxon>
        <taxon>Rhabditida</taxon>
        <taxon>Rhabditina</taxon>
        <taxon>Rhabditomorpha</taxon>
        <taxon>Strongyloidea</taxon>
        <taxon>Heterorhabditidae</taxon>
        <taxon>Heterorhabditis</taxon>
    </lineage>
</organism>
<name>A0A1I7WUW5_HETBA</name>
<keyword evidence="1" id="KW-1185">Reference proteome</keyword>
<dbReference type="AlphaFoldDB" id="A0A1I7WUW5"/>
<accession>A0A1I7WUW5</accession>
<dbReference type="WBParaSite" id="Hba_08947">
    <property type="protein sequence ID" value="Hba_08947"/>
    <property type="gene ID" value="Hba_08947"/>
</dbReference>
<proteinExistence type="predicted"/>
<protein>
    <submittedName>
        <fullName evidence="2">HTH_Tnp_ISL3 domain-containing protein</fullName>
    </submittedName>
</protein>
<reference evidence="2" key="1">
    <citation type="submission" date="2016-11" db="UniProtKB">
        <authorList>
            <consortium name="WormBaseParasite"/>
        </authorList>
    </citation>
    <scope>IDENTIFICATION</scope>
</reference>
<sequence>MSHFIDRLQYYIKNSFSGQCCFPTVAHAFDIPINTQRICRSRSYGIEEIIEDMRILLGVPKYRTSKQLLYY</sequence>